<sequence>MFAQPYAAPHYVPPVNSAPSYAPGGLAPQSYPPGPYPEPWYPQNGWTPQMYPPAPNPEPVHGTEPNPQSRNVGPSLSGIFNQVVRQHPAVRMYKIGRNVYNAGVNEGPRGAARAYINGMGEFVKENIQELVQAAEPLYIAINNPGALPMRVAQQYLNH</sequence>
<protein>
    <submittedName>
        <fullName evidence="2">Uncharacterized protein</fullName>
    </submittedName>
</protein>
<dbReference type="EMBL" id="CAJNOQ010002832">
    <property type="protein sequence ID" value="CAF0981120.1"/>
    <property type="molecule type" value="Genomic_DNA"/>
</dbReference>
<proteinExistence type="predicted"/>
<accession>A0A814FIK9</accession>
<reference evidence="2" key="1">
    <citation type="submission" date="2021-02" db="EMBL/GenBank/DDBJ databases">
        <authorList>
            <person name="Nowell W R."/>
        </authorList>
    </citation>
    <scope>NUCLEOTIDE SEQUENCE</scope>
</reference>
<comment type="caution">
    <text evidence="2">The sequence shown here is derived from an EMBL/GenBank/DDBJ whole genome shotgun (WGS) entry which is preliminary data.</text>
</comment>
<evidence type="ECO:0000313" key="5">
    <source>
        <dbReference type="EMBL" id="CAF4409236.1"/>
    </source>
</evidence>
<evidence type="ECO:0000313" key="2">
    <source>
        <dbReference type="EMBL" id="CAF0981120.1"/>
    </source>
</evidence>
<organism evidence="2 6">
    <name type="scientific">Didymodactylos carnosus</name>
    <dbReference type="NCBI Taxonomy" id="1234261"/>
    <lineage>
        <taxon>Eukaryota</taxon>
        <taxon>Metazoa</taxon>
        <taxon>Spiralia</taxon>
        <taxon>Gnathifera</taxon>
        <taxon>Rotifera</taxon>
        <taxon>Eurotatoria</taxon>
        <taxon>Bdelloidea</taxon>
        <taxon>Philodinida</taxon>
        <taxon>Philodinidae</taxon>
        <taxon>Didymodactylos</taxon>
    </lineage>
</organism>
<gene>
    <name evidence="2" type="ORF">GPM918_LOCUS12754</name>
    <name evidence="3" type="ORF">OVA965_LOCUS42081</name>
    <name evidence="4" type="ORF">SRO942_LOCUS12754</name>
    <name evidence="5" type="ORF">TMI583_LOCUS43886</name>
</gene>
<evidence type="ECO:0000256" key="1">
    <source>
        <dbReference type="SAM" id="MobiDB-lite"/>
    </source>
</evidence>
<dbReference type="Proteomes" id="UP000663829">
    <property type="component" value="Unassembled WGS sequence"/>
</dbReference>
<dbReference type="Proteomes" id="UP000682733">
    <property type="component" value="Unassembled WGS sequence"/>
</dbReference>
<dbReference type="Proteomes" id="UP000681722">
    <property type="component" value="Unassembled WGS sequence"/>
</dbReference>
<evidence type="ECO:0000313" key="6">
    <source>
        <dbReference type="Proteomes" id="UP000663829"/>
    </source>
</evidence>
<feature type="compositionally biased region" description="Polar residues" evidence="1">
    <location>
        <begin position="65"/>
        <end position="74"/>
    </location>
</feature>
<feature type="region of interest" description="Disordered" evidence="1">
    <location>
        <begin position="47"/>
        <end position="74"/>
    </location>
</feature>
<name>A0A814FIK9_9BILA</name>
<dbReference type="Proteomes" id="UP000677228">
    <property type="component" value="Unassembled WGS sequence"/>
</dbReference>
<dbReference type="AlphaFoldDB" id="A0A814FIK9"/>
<dbReference type="EMBL" id="CAJNOK010050552">
    <property type="protein sequence ID" value="CAF1600792.1"/>
    <property type="molecule type" value="Genomic_DNA"/>
</dbReference>
<evidence type="ECO:0000313" key="3">
    <source>
        <dbReference type="EMBL" id="CAF1600792.1"/>
    </source>
</evidence>
<keyword evidence="6" id="KW-1185">Reference proteome</keyword>
<evidence type="ECO:0000313" key="4">
    <source>
        <dbReference type="EMBL" id="CAF3753684.1"/>
    </source>
</evidence>
<dbReference type="EMBL" id="CAJOBC010002832">
    <property type="protein sequence ID" value="CAF3753684.1"/>
    <property type="molecule type" value="Genomic_DNA"/>
</dbReference>
<dbReference type="EMBL" id="CAJOBA010074327">
    <property type="protein sequence ID" value="CAF4409236.1"/>
    <property type="molecule type" value="Genomic_DNA"/>
</dbReference>